<organism evidence="4 5">
    <name type="scientific">Calocera viscosa (strain TUFC12733)</name>
    <dbReference type="NCBI Taxonomy" id="1330018"/>
    <lineage>
        <taxon>Eukaryota</taxon>
        <taxon>Fungi</taxon>
        <taxon>Dikarya</taxon>
        <taxon>Basidiomycota</taxon>
        <taxon>Agaricomycotina</taxon>
        <taxon>Dacrymycetes</taxon>
        <taxon>Dacrymycetales</taxon>
        <taxon>Dacrymycetaceae</taxon>
        <taxon>Calocera</taxon>
    </lineage>
</organism>
<feature type="region of interest" description="Disordered" evidence="3">
    <location>
        <begin position="1"/>
        <end position="21"/>
    </location>
</feature>
<feature type="compositionally biased region" description="Acidic residues" evidence="3">
    <location>
        <begin position="11"/>
        <end position="21"/>
    </location>
</feature>
<dbReference type="Gene3D" id="3.10.110.10">
    <property type="entry name" value="Ubiquitin Conjugating Enzyme"/>
    <property type="match status" value="1"/>
</dbReference>
<accession>A0A167GTF3</accession>
<keyword evidence="2" id="KW-0833">Ubl conjugation pathway</keyword>
<name>A0A167GTF3_CALVF</name>
<sequence>MDAAERIFSGEYDDVTDADEVAPEEVKPANRRVATACPPRRTSVMKTTFVQRKPRPAKEKMRDVAHHKAEMDYYDDDEEFLDLNLKRSGEEIDPYPCIFFSRGCRQEVTEIEETPERVTLYSTPSTSHVRPLMTQGEWMKGFPEGNEQGLLFGLWTNLQAPSAKCPNQGDASLARENGMFTAIWGDFGQYVSSLCTHGQQQYPSCSVDVCLACGGLLKFPKERLSTKARLVLVNYSEVIVIQAQAALKGWESSKKQPDLKTELREAEKRKIDDEIRVPYKDWANRIKFHYCDLSVEGENSNDSPSFKSVFSNDAQGLVGTGLFKRSLALAQGDGKVCLSLLGTWQGPGWNSGKSILLHALISIRSMILCDELSLNEPGWEGQRLLPRLNNVFIRWSRPNPT</sequence>
<dbReference type="EMBL" id="KV417332">
    <property type="protein sequence ID" value="KZO90889.1"/>
    <property type="molecule type" value="Genomic_DNA"/>
</dbReference>
<evidence type="ECO:0000256" key="3">
    <source>
        <dbReference type="SAM" id="MobiDB-lite"/>
    </source>
</evidence>
<dbReference type="PANTHER" id="PTHR46116:SF15">
    <property type="entry name" value="(E3-INDEPENDENT) E2 UBIQUITIN-CONJUGATING ENZYME"/>
    <property type="match status" value="1"/>
</dbReference>
<proteinExistence type="predicted"/>
<keyword evidence="5" id="KW-1185">Reference proteome</keyword>
<gene>
    <name evidence="4" type="ORF">CALVIDRAFT_568673</name>
</gene>
<dbReference type="AlphaFoldDB" id="A0A167GTF3"/>
<dbReference type="STRING" id="1330018.A0A167GTF3"/>
<keyword evidence="1" id="KW-0808">Transferase</keyword>
<evidence type="ECO:0000256" key="1">
    <source>
        <dbReference type="ARBA" id="ARBA00022679"/>
    </source>
</evidence>
<evidence type="ECO:0000313" key="5">
    <source>
        <dbReference type="Proteomes" id="UP000076738"/>
    </source>
</evidence>
<dbReference type="PANTHER" id="PTHR46116">
    <property type="entry name" value="(E3-INDEPENDENT) E2 UBIQUITIN-CONJUGATING ENZYME"/>
    <property type="match status" value="1"/>
</dbReference>
<reference evidence="4 5" key="1">
    <citation type="journal article" date="2016" name="Mol. Biol. Evol.">
        <title>Comparative Genomics of Early-Diverging Mushroom-Forming Fungi Provides Insights into the Origins of Lignocellulose Decay Capabilities.</title>
        <authorList>
            <person name="Nagy L.G."/>
            <person name="Riley R."/>
            <person name="Tritt A."/>
            <person name="Adam C."/>
            <person name="Daum C."/>
            <person name="Floudas D."/>
            <person name="Sun H."/>
            <person name="Yadav J.S."/>
            <person name="Pangilinan J."/>
            <person name="Larsson K.H."/>
            <person name="Matsuura K."/>
            <person name="Barry K."/>
            <person name="Labutti K."/>
            <person name="Kuo R."/>
            <person name="Ohm R.A."/>
            <person name="Bhattacharya S.S."/>
            <person name="Shirouzu T."/>
            <person name="Yoshinaga Y."/>
            <person name="Martin F.M."/>
            <person name="Grigoriev I.V."/>
            <person name="Hibbett D.S."/>
        </authorList>
    </citation>
    <scope>NUCLEOTIDE SEQUENCE [LARGE SCALE GENOMIC DNA]</scope>
    <source>
        <strain evidence="4 5">TUFC12733</strain>
    </source>
</reference>
<evidence type="ECO:0000313" key="4">
    <source>
        <dbReference type="EMBL" id="KZO90889.1"/>
    </source>
</evidence>
<dbReference type="InterPro" id="IPR016135">
    <property type="entry name" value="UBQ-conjugating_enzyme/RWD"/>
</dbReference>
<dbReference type="OrthoDB" id="47801at2759"/>
<dbReference type="Proteomes" id="UP000076738">
    <property type="component" value="Unassembled WGS sequence"/>
</dbReference>
<dbReference type="GO" id="GO:0061631">
    <property type="term" value="F:ubiquitin conjugating enzyme activity"/>
    <property type="evidence" value="ECO:0007669"/>
    <property type="project" value="TreeGrafter"/>
</dbReference>
<evidence type="ECO:0000256" key="2">
    <source>
        <dbReference type="ARBA" id="ARBA00022786"/>
    </source>
</evidence>
<protein>
    <submittedName>
        <fullName evidence="4">Uncharacterized protein</fullName>
    </submittedName>
</protein>